<keyword evidence="2" id="KW-1185">Reference proteome</keyword>
<proteinExistence type="predicted"/>
<dbReference type="Proteomes" id="UP000768646">
    <property type="component" value="Unassembled WGS sequence"/>
</dbReference>
<comment type="caution">
    <text evidence="1">The sequence shown here is derived from an EMBL/GenBank/DDBJ whole genome shotgun (WGS) entry which is preliminary data.</text>
</comment>
<gene>
    <name evidence="1" type="ORF">PORY_002582</name>
</gene>
<sequence>MSFKRRVVSGLQSFQKTSETSLTEEILDSGICPSPFNGVHITSSGCSSLDSITGLGGLPLGTCFLIEETGTTNFSDYLLRYFSAEGILHGHKIWSGGVSRAWFQTLPGEELNVVYHEKKNPDHVMKIAWRYNHLGDFENVTGLNRGPGIDKSESIPYCHTFDLTKHLKIPHTASITCSKVLHVPSKPYDEFISEILKLLSTKPLKTIRLVIPNILSPLIYPSESLKYKNILKFFHTLRALLRIYPNNLIAMISISTQLYVRESGIIRYLELLSDGVLELVPFSNTDSTDGFQGLLKSHKLPFSQNSFNRDNDLAFKVHRKRFLIEPWALPPVDEKESCTEDKTNTLISEIINFANNFQELSLGILSMHSDEDSSISDEINKLLNSEYENEKLIGTRKVIYLMSHGINMSEYFLSMIKNVASSNLEIQRLIYIYITRYSEYDPNLTLLSINTIQKGLNHKNPLFRGMSIKVLSGIRIPAISKIILLEIKRCIMDMSFYVRKCALISMVKCYRLDPSSLPTLIEYLSILFKDQSHIVFGSTFFVFQEICPERLDLIHPHYRRICRVLHELNEWDQTIVLNILLVYARKCFLMPQNTNYHDLNEEKFYSDEELNQNTSKSRDGALIDKDLDLLLTSVIPLLKSRNSSVVMAACKILYHVGPSTKYNELAKPLIWLLKKTPDIQYITLTNIAAISIKYPDIFSSFYKHFFIYPSDSERIWKLKLEILALIATKENVIDILKELWWYTKNSNSTIISGAIKSIGYCAINHSFISESCLQGLMANIDSANDILIEESVSVISQLIQLNPENCLHYIEQLVLRYDSIYIPSVRMSIIYLVSENIFNLPKLSLDMLRIAAKSFSQQEEIVKSQILVLAAKLYIIYNSDCFKKKSESSLDVFLKEFGVSDILDNNIFSNLLENKLSENDSIYNNSLNKSIVTKLCDYIMLLARYDSSFDLRDRTRVYKFLILDPTSLFSQKVIFSLKLDTKITYFENRETYTLGSSSLTLLRPVKGYKSLPDWIDNITQLPNSNLREEILNKNASYIDDDFPETISKITKKNSLVLSDLNTSIMQKLDDFYNSDTNSESIYTNLDNNTKNSYSEVDSDYEKSEDNKYKKIF</sequence>
<accession>A0ACB7C8P4</accession>
<evidence type="ECO:0000313" key="2">
    <source>
        <dbReference type="Proteomes" id="UP000768646"/>
    </source>
</evidence>
<name>A0ACB7C8P4_9ASCO</name>
<protein>
    <submittedName>
        <fullName evidence="1">Uncharacterized protein</fullName>
    </submittedName>
</protein>
<evidence type="ECO:0000313" key="1">
    <source>
        <dbReference type="EMBL" id="KAG4304059.1"/>
    </source>
</evidence>
<reference evidence="1 2" key="1">
    <citation type="journal article" date="2021" name="Commun. Biol.">
        <title>Genomic insights into the host specific adaptation of the Pneumocystis genus.</title>
        <authorList>
            <person name="Cisse O.H."/>
            <person name="Ma L."/>
            <person name="Dekker J.P."/>
            <person name="Khil P.P."/>
            <person name="Youn J.-H."/>
            <person name="Brenchley J.M."/>
            <person name="Blair R."/>
            <person name="Pahar B."/>
            <person name="Chabe M."/>
            <person name="Van Rompay K.K.A."/>
            <person name="Keesler R."/>
            <person name="Sukura A."/>
            <person name="Hirsch V."/>
            <person name="Kutty G."/>
            <person name="Liu Y."/>
            <person name="Peng L."/>
            <person name="Chen J."/>
            <person name="Song J."/>
            <person name="Weissenbacher-Lang C."/>
            <person name="Xu J."/>
            <person name="Upham N.S."/>
            <person name="Stajich J.E."/>
            <person name="Cuomo C.A."/>
            <person name="Cushion M.T."/>
            <person name="Kovacs J.A."/>
        </authorList>
    </citation>
    <scope>NUCLEOTIDE SEQUENCE [LARGE SCALE GENOMIC DNA]</scope>
    <source>
        <strain evidence="1 2">RABM</strain>
    </source>
</reference>
<dbReference type="EMBL" id="JABTEG010000012">
    <property type="protein sequence ID" value="KAG4304059.1"/>
    <property type="molecule type" value="Genomic_DNA"/>
</dbReference>
<organism evidence="1 2">
    <name type="scientific">Pneumocystis oryctolagi</name>
    <dbReference type="NCBI Taxonomy" id="42067"/>
    <lineage>
        <taxon>Eukaryota</taxon>
        <taxon>Fungi</taxon>
        <taxon>Dikarya</taxon>
        <taxon>Ascomycota</taxon>
        <taxon>Taphrinomycotina</taxon>
        <taxon>Pneumocystomycetes</taxon>
        <taxon>Pneumocystaceae</taxon>
        <taxon>Pneumocystis</taxon>
    </lineage>
</organism>